<evidence type="ECO:0000256" key="6">
    <source>
        <dbReference type="ARBA" id="ARBA00022519"/>
    </source>
</evidence>
<keyword evidence="7 10" id="KW-0812">Transmembrane</keyword>
<dbReference type="KEGG" id="paln:B0W48_06160"/>
<evidence type="ECO:0000313" key="13">
    <source>
        <dbReference type="Proteomes" id="UP000188243"/>
    </source>
</evidence>
<evidence type="ECO:0000259" key="11">
    <source>
        <dbReference type="Pfam" id="PF08334"/>
    </source>
</evidence>
<dbReference type="EMBL" id="CP019628">
    <property type="protein sequence ID" value="AQP99422.1"/>
    <property type="molecule type" value="Genomic_DNA"/>
</dbReference>
<evidence type="ECO:0000256" key="7">
    <source>
        <dbReference type="ARBA" id="ARBA00022692"/>
    </source>
</evidence>
<evidence type="ECO:0000256" key="4">
    <source>
        <dbReference type="ARBA" id="ARBA00022475"/>
    </source>
</evidence>
<dbReference type="GO" id="GO:0015628">
    <property type="term" value="P:protein secretion by the type II secretion system"/>
    <property type="evidence" value="ECO:0007669"/>
    <property type="project" value="InterPro"/>
</dbReference>
<keyword evidence="9 10" id="KW-0472">Membrane</keyword>
<dbReference type="STRING" id="247523.B0W48_06160"/>
<evidence type="ECO:0000256" key="3">
    <source>
        <dbReference type="ARBA" id="ARBA00020042"/>
    </source>
</evidence>
<dbReference type="InterPro" id="IPR012902">
    <property type="entry name" value="N_methyl_site"/>
</dbReference>
<dbReference type="PRINTS" id="PR00813">
    <property type="entry name" value="BCTERIALGSPG"/>
</dbReference>
<gene>
    <name evidence="12" type="ORF">B0W48_06160</name>
</gene>
<proteinExistence type="inferred from homology"/>
<sequence length="131" mass="14403">MKKNNGFSLMELMIVLIILGLLGSLIAPKLFSKVSSSKIKTAIAQMQMFETAIDTYRLDTGTVPSTLEALRKSDSPSWDGPYLPKDIPLDPWGKVYIYKVPGDNDSLYTIMSYGLDGQPGGTDESSDIIHK</sequence>
<evidence type="ECO:0000256" key="8">
    <source>
        <dbReference type="ARBA" id="ARBA00022989"/>
    </source>
</evidence>
<dbReference type="Proteomes" id="UP000188243">
    <property type="component" value="Chromosome"/>
</dbReference>
<dbReference type="GO" id="GO:0005886">
    <property type="term" value="C:plasma membrane"/>
    <property type="evidence" value="ECO:0007669"/>
    <property type="project" value="UniProtKB-SubCell"/>
</dbReference>
<comment type="similarity">
    <text evidence="2">Belongs to the GSP G family.</text>
</comment>
<evidence type="ECO:0000256" key="5">
    <source>
        <dbReference type="ARBA" id="ARBA00022481"/>
    </source>
</evidence>
<dbReference type="Pfam" id="PF07963">
    <property type="entry name" value="N_methyl"/>
    <property type="match status" value="1"/>
</dbReference>
<accession>A0A1Q2GWF0</accession>
<dbReference type="GO" id="GO:0015627">
    <property type="term" value="C:type II protein secretion system complex"/>
    <property type="evidence" value="ECO:0007669"/>
    <property type="project" value="InterPro"/>
</dbReference>
<dbReference type="Gene3D" id="3.30.700.10">
    <property type="entry name" value="Glycoprotein, Type 4 Pilin"/>
    <property type="match status" value="1"/>
</dbReference>
<protein>
    <recommendedName>
        <fullName evidence="3">Type II secretion system core protein G</fullName>
    </recommendedName>
</protein>
<feature type="domain" description="Type II secretion system protein GspG C-terminal" evidence="11">
    <location>
        <begin position="30"/>
        <end position="129"/>
    </location>
</feature>
<reference evidence="12 13" key="1">
    <citation type="submission" date="2017-02" db="EMBL/GenBank/DDBJ databases">
        <title>Complete genome sequence of the cold-active Pseudoalteromonas aliena strain EH1 isolated from Arctic seawater.</title>
        <authorList>
            <person name="Kim E."/>
            <person name="Heo E."/>
            <person name="Kim H."/>
            <person name="Kim D."/>
        </authorList>
    </citation>
    <scope>NUCLEOTIDE SEQUENCE [LARGE SCALE GENOMIC DNA]</scope>
    <source>
        <strain evidence="12 13">EH1</strain>
    </source>
</reference>
<dbReference type="InterPro" id="IPR013545">
    <property type="entry name" value="T2SS_protein-GspG_C"/>
</dbReference>
<keyword evidence="8 10" id="KW-1133">Transmembrane helix</keyword>
<evidence type="ECO:0000313" key="12">
    <source>
        <dbReference type="EMBL" id="AQP99422.1"/>
    </source>
</evidence>
<dbReference type="SUPFAM" id="SSF54523">
    <property type="entry name" value="Pili subunits"/>
    <property type="match status" value="1"/>
</dbReference>
<dbReference type="NCBIfam" id="TIGR01710">
    <property type="entry name" value="typeII_sec_gspG"/>
    <property type="match status" value="1"/>
</dbReference>
<dbReference type="NCBIfam" id="TIGR02532">
    <property type="entry name" value="IV_pilin_GFxxxE"/>
    <property type="match status" value="1"/>
</dbReference>
<evidence type="ECO:0000256" key="9">
    <source>
        <dbReference type="ARBA" id="ARBA00023136"/>
    </source>
</evidence>
<organism evidence="12 13">
    <name type="scientific">Pseudoalteromonas aliena</name>
    <dbReference type="NCBI Taxonomy" id="247523"/>
    <lineage>
        <taxon>Bacteria</taxon>
        <taxon>Pseudomonadati</taxon>
        <taxon>Pseudomonadota</taxon>
        <taxon>Gammaproteobacteria</taxon>
        <taxon>Alteromonadales</taxon>
        <taxon>Pseudoalteromonadaceae</taxon>
        <taxon>Pseudoalteromonas</taxon>
    </lineage>
</organism>
<comment type="subcellular location">
    <subcellularLocation>
        <location evidence="1">Cell inner membrane</location>
        <topology evidence="1">Single-pass membrane protein</topology>
    </subcellularLocation>
</comment>
<evidence type="ECO:0000256" key="2">
    <source>
        <dbReference type="ARBA" id="ARBA00009984"/>
    </source>
</evidence>
<keyword evidence="5" id="KW-0488">Methylation</keyword>
<dbReference type="Pfam" id="PF08334">
    <property type="entry name" value="T2SSG"/>
    <property type="match status" value="1"/>
</dbReference>
<keyword evidence="6" id="KW-0997">Cell inner membrane</keyword>
<dbReference type="RefSeq" id="WP_077536114.1">
    <property type="nucleotide sequence ID" value="NZ_CP019628.1"/>
</dbReference>
<evidence type="ECO:0000256" key="1">
    <source>
        <dbReference type="ARBA" id="ARBA00004377"/>
    </source>
</evidence>
<evidence type="ECO:0000256" key="10">
    <source>
        <dbReference type="SAM" id="Phobius"/>
    </source>
</evidence>
<name>A0A1Q2GWF0_9GAMM</name>
<feature type="transmembrane region" description="Helical" evidence="10">
    <location>
        <begin position="12"/>
        <end position="31"/>
    </location>
</feature>
<dbReference type="AlphaFoldDB" id="A0A1Q2GWF0"/>
<dbReference type="InterPro" id="IPR000983">
    <property type="entry name" value="Bac_GSPG_pilin"/>
</dbReference>
<keyword evidence="4" id="KW-1003">Cell membrane</keyword>
<dbReference type="InterPro" id="IPR010054">
    <property type="entry name" value="Type2_sec_GspG"/>
</dbReference>
<dbReference type="InterPro" id="IPR045584">
    <property type="entry name" value="Pilin-like"/>
</dbReference>